<dbReference type="EMBL" id="HBUE01132110">
    <property type="protein sequence ID" value="CAG6496966.1"/>
    <property type="molecule type" value="Transcribed_RNA"/>
</dbReference>
<evidence type="ECO:0000313" key="1">
    <source>
        <dbReference type="EMBL" id="CAG6496966.1"/>
    </source>
</evidence>
<protein>
    <submittedName>
        <fullName evidence="1">(northern house mosquito) hypothetical protein</fullName>
    </submittedName>
</protein>
<organism evidence="1">
    <name type="scientific">Culex pipiens</name>
    <name type="common">House mosquito</name>
    <dbReference type="NCBI Taxonomy" id="7175"/>
    <lineage>
        <taxon>Eukaryota</taxon>
        <taxon>Metazoa</taxon>
        <taxon>Ecdysozoa</taxon>
        <taxon>Arthropoda</taxon>
        <taxon>Hexapoda</taxon>
        <taxon>Insecta</taxon>
        <taxon>Pterygota</taxon>
        <taxon>Neoptera</taxon>
        <taxon>Endopterygota</taxon>
        <taxon>Diptera</taxon>
        <taxon>Nematocera</taxon>
        <taxon>Culicoidea</taxon>
        <taxon>Culicidae</taxon>
        <taxon>Culicinae</taxon>
        <taxon>Culicini</taxon>
        <taxon>Culex</taxon>
        <taxon>Culex</taxon>
    </lineage>
</organism>
<proteinExistence type="predicted"/>
<accession>A0A8D8CP13</accession>
<sequence>MGGASITQFGHTRNYYFNTPSAPAPAIPHNLFAQNSPMEIQTPFSRVHTCTHAHQHTKLTDCRAILQIRNNNREFHSSPLGSKMHNTNTRAAQLRTYTTALKLPSACMYDCLCACLSPSSNSETCLAFSEKELFKVAIHEKKKHAQFAQLLTVIARALPHRYCTFTITHAGKTNRNRTRDNFGNNQHRT</sequence>
<name>A0A8D8CP13_CULPI</name>
<dbReference type="AlphaFoldDB" id="A0A8D8CP13"/>
<reference evidence="1" key="1">
    <citation type="submission" date="2021-05" db="EMBL/GenBank/DDBJ databases">
        <authorList>
            <person name="Alioto T."/>
            <person name="Alioto T."/>
            <person name="Gomez Garrido J."/>
        </authorList>
    </citation>
    <scope>NUCLEOTIDE SEQUENCE</scope>
</reference>